<dbReference type="Pfam" id="PF10545">
    <property type="entry name" value="MADF_DNA_bdg"/>
    <property type="match status" value="1"/>
</dbReference>
<accession>A0A8X6LNR9</accession>
<evidence type="ECO:0000313" key="3">
    <source>
        <dbReference type="EMBL" id="GFR15187.1"/>
    </source>
</evidence>
<dbReference type="EMBL" id="BMAO01027201">
    <property type="protein sequence ID" value="GFR15187.1"/>
    <property type="molecule type" value="Genomic_DNA"/>
</dbReference>
<protein>
    <submittedName>
        <fullName evidence="3">Protein fantom</fullName>
    </submittedName>
</protein>
<keyword evidence="1" id="KW-0175">Coiled coil</keyword>
<dbReference type="PANTHER" id="PTHR21505">
    <property type="entry name" value="MADF DOMAIN-CONTAINING PROTEIN-RELATED"/>
    <property type="match status" value="1"/>
</dbReference>
<dbReference type="Proteomes" id="UP000887116">
    <property type="component" value="Unassembled WGS sequence"/>
</dbReference>
<organism evidence="3 4">
    <name type="scientific">Trichonephila clavata</name>
    <name type="common">Joro spider</name>
    <name type="synonym">Nephila clavata</name>
    <dbReference type="NCBI Taxonomy" id="2740835"/>
    <lineage>
        <taxon>Eukaryota</taxon>
        <taxon>Metazoa</taxon>
        <taxon>Ecdysozoa</taxon>
        <taxon>Arthropoda</taxon>
        <taxon>Chelicerata</taxon>
        <taxon>Arachnida</taxon>
        <taxon>Araneae</taxon>
        <taxon>Araneomorphae</taxon>
        <taxon>Entelegynae</taxon>
        <taxon>Araneoidea</taxon>
        <taxon>Nephilidae</taxon>
        <taxon>Trichonephila</taxon>
    </lineage>
</organism>
<dbReference type="PANTHER" id="PTHR21505:SF12">
    <property type="entry name" value="MADF DOMAIN-CONTAINING PROTEIN-RELATED"/>
    <property type="match status" value="1"/>
</dbReference>
<dbReference type="AlphaFoldDB" id="A0A8X6LNR9"/>
<evidence type="ECO:0000259" key="2">
    <source>
        <dbReference type="PROSITE" id="PS51029"/>
    </source>
</evidence>
<feature type="non-terminal residue" evidence="3">
    <location>
        <position position="1"/>
    </location>
</feature>
<feature type="coiled-coil region" evidence="1">
    <location>
        <begin position="292"/>
        <end position="326"/>
    </location>
</feature>
<dbReference type="PROSITE" id="PS51029">
    <property type="entry name" value="MADF"/>
    <property type="match status" value="1"/>
</dbReference>
<proteinExistence type="predicted"/>
<sequence>MALKWDRKLVEILISLYKKYPILYEKKTDGYYDRKQREIAMLSIAAEMSKIRPITIDDVKKKIKTLRSQFSVENVHRYRSLTSGTGNKIFVPKLWCYHLLSFLDKYMQVKDLNCIDKDYSLQTSKNSVSKPLKERNIIMSANTMKRSTKLKESTKNPSNQSEEDVHDAFGKYIASELRAIHEEELLLETKLAIQVFLCIFPWNFIMADDPERDIFPTKEGKNLVHQLILVFYFLNYAHPPFSFEHTVPRSPKNKRNCPIQGLERHISPEKRFGHHPSRTDLEDQFYKFKEENLQLKKAAKKQEEELKRLATKMTRLLREKKSMELTQSP</sequence>
<comment type="caution">
    <text evidence="3">The sequence shown here is derived from an EMBL/GenBank/DDBJ whole genome shotgun (WGS) entry which is preliminary data.</text>
</comment>
<name>A0A8X6LNR9_TRICU</name>
<evidence type="ECO:0000256" key="1">
    <source>
        <dbReference type="SAM" id="Coils"/>
    </source>
</evidence>
<dbReference type="InterPro" id="IPR006578">
    <property type="entry name" value="MADF-dom"/>
</dbReference>
<feature type="domain" description="MADF" evidence="2">
    <location>
        <begin position="12"/>
        <end position="108"/>
    </location>
</feature>
<keyword evidence="4" id="KW-1185">Reference proteome</keyword>
<dbReference type="SMART" id="SM00595">
    <property type="entry name" value="MADF"/>
    <property type="match status" value="1"/>
</dbReference>
<evidence type="ECO:0000313" key="4">
    <source>
        <dbReference type="Proteomes" id="UP000887116"/>
    </source>
</evidence>
<dbReference type="OrthoDB" id="8881252at2759"/>
<gene>
    <name evidence="3" type="primary">RPGRIP1L</name>
    <name evidence="3" type="ORF">TNCT_314651</name>
</gene>
<reference evidence="3" key="1">
    <citation type="submission" date="2020-07" db="EMBL/GenBank/DDBJ databases">
        <title>Multicomponent nature underlies the extraordinary mechanical properties of spider dragline silk.</title>
        <authorList>
            <person name="Kono N."/>
            <person name="Nakamura H."/>
            <person name="Mori M."/>
            <person name="Yoshida Y."/>
            <person name="Ohtoshi R."/>
            <person name="Malay A.D."/>
            <person name="Moran D.A.P."/>
            <person name="Tomita M."/>
            <person name="Numata K."/>
            <person name="Arakawa K."/>
        </authorList>
    </citation>
    <scope>NUCLEOTIDE SEQUENCE</scope>
</reference>